<reference evidence="1 2" key="1">
    <citation type="submission" date="2024-01" db="EMBL/GenBank/DDBJ databases">
        <title>Genome assemblies of Stephania.</title>
        <authorList>
            <person name="Yang L."/>
        </authorList>
    </citation>
    <scope>NUCLEOTIDE SEQUENCE [LARGE SCALE GENOMIC DNA]</scope>
    <source>
        <strain evidence="1">YNDBR</strain>
        <tissue evidence="1">Leaf</tissue>
    </source>
</reference>
<dbReference type="AlphaFoldDB" id="A0AAP0J8N2"/>
<evidence type="ECO:0000313" key="2">
    <source>
        <dbReference type="Proteomes" id="UP001420932"/>
    </source>
</evidence>
<dbReference type="Proteomes" id="UP001420932">
    <property type="component" value="Unassembled WGS sequence"/>
</dbReference>
<dbReference type="EMBL" id="JBBNAF010000007">
    <property type="protein sequence ID" value="KAK9128312.1"/>
    <property type="molecule type" value="Genomic_DNA"/>
</dbReference>
<proteinExistence type="predicted"/>
<organism evidence="1 2">
    <name type="scientific">Stephania yunnanensis</name>
    <dbReference type="NCBI Taxonomy" id="152371"/>
    <lineage>
        <taxon>Eukaryota</taxon>
        <taxon>Viridiplantae</taxon>
        <taxon>Streptophyta</taxon>
        <taxon>Embryophyta</taxon>
        <taxon>Tracheophyta</taxon>
        <taxon>Spermatophyta</taxon>
        <taxon>Magnoliopsida</taxon>
        <taxon>Ranunculales</taxon>
        <taxon>Menispermaceae</taxon>
        <taxon>Menispermoideae</taxon>
        <taxon>Cissampelideae</taxon>
        <taxon>Stephania</taxon>
    </lineage>
</organism>
<evidence type="ECO:0000313" key="1">
    <source>
        <dbReference type="EMBL" id="KAK9128312.1"/>
    </source>
</evidence>
<comment type="caution">
    <text evidence="1">The sequence shown here is derived from an EMBL/GenBank/DDBJ whole genome shotgun (WGS) entry which is preliminary data.</text>
</comment>
<name>A0AAP0J8N2_9MAGN</name>
<gene>
    <name evidence="1" type="ORF">Syun_017109</name>
</gene>
<accession>A0AAP0J8N2</accession>
<protein>
    <submittedName>
        <fullName evidence="1">Uncharacterized protein</fullName>
    </submittedName>
</protein>
<sequence>MWEMQLLMRVTPNQLDEHELVVVGVYEERVLLGSEVEDLKAIKGLRYGCCVVDVATFDWWRAAAVTSWVVESPTHSKQGGGGGENHTSLVKIWETVVTHISRKNLWSLKRRMNPKTRHSNLSPLPDPVLLELFKGSLLAVMISPHREVAHYLRAVDEYLQGFLVRSEEMIPEGYYWKSVPDHHKYHYLHQWQDVVHKDLFRAAYDTKAWDRSKHAFLNWNTKMQGPRTRVTEHGEGLVSFVATNDRLASVFIVKYD</sequence>
<keyword evidence="2" id="KW-1185">Reference proteome</keyword>